<dbReference type="AlphaFoldDB" id="A0A166GE56"/>
<keyword evidence="3" id="KW-0804">Transcription</keyword>
<dbReference type="PANTHER" id="PTHR40661">
    <property type="match status" value="1"/>
</dbReference>
<evidence type="ECO:0000313" key="5">
    <source>
        <dbReference type="EMBL" id="KZL38755.1"/>
    </source>
</evidence>
<evidence type="ECO:0000256" key="1">
    <source>
        <dbReference type="ARBA" id="ARBA00023015"/>
    </source>
</evidence>
<keyword evidence="1" id="KW-0805">Transcription regulation</keyword>
<evidence type="ECO:0000313" key="6">
    <source>
        <dbReference type="Proteomes" id="UP000076480"/>
    </source>
</evidence>
<dbReference type="CDD" id="cd06529">
    <property type="entry name" value="S24_LexA-like"/>
    <property type="match status" value="1"/>
</dbReference>
<sequence length="191" mass="21039">MGALQKMSDLFGVSIGRITDGETNSSDLVVKTSQLMRLLSIQHQQEVYEFAKSRLSYTSPSIVTFPSKHNTTTIEVDGVLSAGVGEYLDDNSEPFSVTVPAPVPDNYDYAFKINGSSMEPYYHNGQVVFIKKVGQYRDGQTVAAIYDGCAYLKRLAVDDDGYAKLISLNPDYPNVRIDNKEGMKLLGVAFS</sequence>
<dbReference type="Proteomes" id="UP000076480">
    <property type="component" value="Unassembled WGS sequence"/>
</dbReference>
<feature type="domain" description="Peptidase S24/S26A/S26B/S26C" evidence="4">
    <location>
        <begin position="80"/>
        <end position="189"/>
    </location>
</feature>
<comment type="caution">
    <text evidence="5">The sequence shown here is derived from an EMBL/GenBank/DDBJ whole genome shotgun (WGS) entry which is preliminary data.</text>
</comment>
<name>A0A166GE56_SECCO</name>
<evidence type="ECO:0000259" key="4">
    <source>
        <dbReference type="Pfam" id="PF00717"/>
    </source>
</evidence>
<keyword evidence="6" id="KW-1185">Reference proteome</keyword>
<dbReference type="Gene3D" id="2.10.109.10">
    <property type="entry name" value="Umud Fragment, subunit A"/>
    <property type="match status" value="1"/>
</dbReference>
<gene>
    <name evidence="5" type="ORF">TY91_11870</name>
</gene>
<protein>
    <recommendedName>
        <fullName evidence="4">Peptidase S24/S26A/S26B/S26C domain-containing protein</fullName>
    </recommendedName>
</protein>
<dbReference type="PANTHER" id="PTHR40661:SF1">
    <property type="entry name" value="HTH CRO_C1-TYPE DOMAIN-CONTAINING PROTEIN"/>
    <property type="match status" value="1"/>
</dbReference>
<proteinExistence type="predicted"/>
<dbReference type="EMBL" id="JYDC01000063">
    <property type="protein sequence ID" value="KZL38755.1"/>
    <property type="molecule type" value="Genomic_DNA"/>
</dbReference>
<evidence type="ECO:0000256" key="3">
    <source>
        <dbReference type="ARBA" id="ARBA00023163"/>
    </source>
</evidence>
<dbReference type="InterPro" id="IPR036286">
    <property type="entry name" value="LexA/Signal_pep-like_sf"/>
</dbReference>
<keyword evidence="2" id="KW-0238">DNA-binding</keyword>
<dbReference type="PATRIC" id="fig|33960.6.peg.3018"/>
<reference evidence="5 6" key="1">
    <citation type="submission" date="2015-02" db="EMBL/GenBank/DDBJ databases">
        <title>Draft genome sequence of Lactobacillus collinoides CUPV2371 isolated from a natural cider, the first genome sequence of a strain of this species.</title>
        <authorList>
            <person name="Puertas A.I."/>
            <person name="Spano G."/>
            <person name="Capozzi V."/>
            <person name="Lamontanara A."/>
            <person name="Orru L."/>
            <person name="Duenas M.T."/>
        </authorList>
    </citation>
    <scope>NUCLEOTIDE SEQUENCE [LARGE SCALE GENOMIC DNA]</scope>
    <source>
        <strain evidence="5 6">237</strain>
    </source>
</reference>
<dbReference type="SUPFAM" id="SSF51306">
    <property type="entry name" value="LexA/Signal peptidase"/>
    <property type="match status" value="1"/>
</dbReference>
<dbReference type="Pfam" id="PF00717">
    <property type="entry name" value="Peptidase_S24"/>
    <property type="match status" value="1"/>
</dbReference>
<dbReference type="InterPro" id="IPR015927">
    <property type="entry name" value="Peptidase_S24_S26A/B/C"/>
</dbReference>
<dbReference type="InterPro" id="IPR039418">
    <property type="entry name" value="LexA-like"/>
</dbReference>
<accession>A0A166GE56</accession>
<evidence type="ECO:0000256" key="2">
    <source>
        <dbReference type="ARBA" id="ARBA00023125"/>
    </source>
</evidence>
<dbReference type="GO" id="GO:0003677">
    <property type="term" value="F:DNA binding"/>
    <property type="evidence" value="ECO:0007669"/>
    <property type="project" value="UniProtKB-KW"/>
</dbReference>
<organism evidence="5 6">
    <name type="scientific">Secundilactobacillus collinoides</name>
    <name type="common">Lactobacillus collinoides</name>
    <dbReference type="NCBI Taxonomy" id="33960"/>
    <lineage>
        <taxon>Bacteria</taxon>
        <taxon>Bacillati</taxon>
        <taxon>Bacillota</taxon>
        <taxon>Bacilli</taxon>
        <taxon>Lactobacillales</taxon>
        <taxon>Lactobacillaceae</taxon>
        <taxon>Secundilactobacillus</taxon>
    </lineage>
</organism>